<reference evidence="18" key="3">
    <citation type="journal article" date="2014" name="Nature">
        <title>Elephant shark genome provides unique insights into gnathostome evolution.</title>
        <authorList>
            <consortium name="International Elephant Shark Genome Sequencing Consortium"/>
            <person name="Venkatesh B."/>
            <person name="Lee A.P."/>
            <person name="Ravi V."/>
            <person name="Maurya A.K."/>
            <person name="Lian M.M."/>
            <person name="Swann J.B."/>
            <person name="Ohta Y."/>
            <person name="Flajnik M.F."/>
            <person name="Sutoh Y."/>
            <person name="Kasahara M."/>
            <person name="Hoon S."/>
            <person name="Gangu V."/>
            <person name="Roy S.W."/>
            <person name="Irimia M."/>
            <person name="Korzh V."/>
            <person name="Kondrychyn I."/>
            <person name="Lim Z.W."/>
            <person name="Tay B.H."/>
            <person name="Tohari S."/>
            <person name="Kong K.W."/>
            <person name="Ho S."/>
            <person name="Lorente-Galdos B."/>
            <person name="Quilez J."/>
            <person name="Marques-Bonet T."/>
            <person name="Raney B.J."/>
            <person name="Ingham P.W."/>
            <person name="Tay A."/>
            <person name="Hillier L.W."/>
            <person name="Minx P."/>
            <person name="Boehm T."/>
            <person name="Wilson R.K."/>
            <person name="Brenner S."/>
            <person name="Warren W.C."/>
        </authorList>
    </citation>
    <scope>NUCLEOTIDE SEQUENCE [LARGE SCALE GENOMIC DNA]</scope>
</reference>
<evidence type="ECO:0000256" key="9">
    <source>
        <dbReference type="ARBA" id="ARBA00022737"/>
    </source>
</evidence>
<keyword evidence="15" id="KW-0472">Membrane</keyword>
<dbReference type="GO" id="GO:0008201">
    <property type="term" value="F:heparin binding"/>
    <property type="evidence" value="ECO:0007669"/>
    <property type="project" value="UniProtKB-KW"/>
</dbReference>
<dbReference type="CDD" id="cd00033">
    <property type="entry name" value="CCP"/>
    <property type="match status" value="1"/>
</dbReference>
<dbReference type="OMA" id="VISEGIM"/>
<dbReference type="InterPro" id="IPR015104">
    <property type="entry name" value="Sushi_2"/>
</dbReference>
<proteinExistence type="predicted"/>
<evidence type="ECO:0000313" key="17">
    <source>
        <dbReference type="Ensembl" id="ENSCMIP00000046688.1"/>
    </source>
</evidence>
<sequence>QMRRLKLFETLLLLNILICLQIFYVKCQGDNYLPDPDMKCDQPPRVPSGDFIEFWKTTYDHGETRTFECQDYYILEGPNVVQCIEGQWTPTPTCREPCVVSLKIFQTNKINLKSQNNTKLYVRHGEYLEFICSAGHSIETGVSLKQYCFNGHMTFPTCYRGK</sequence>
<feature type="transmembrane region" description="Helical" evidence="15">
    <location>
        <begin position="7"/>
        <end position="25"/>
    </location>
</feature>
<keyword evidence="15" id="KW-1133">Transmembrane helix</keyword>
<dbReference type="GO" id="GO:0005576">
    <property type="term" value="C:extracellular region"/>
    <property type="evidence" value="ECO:0007669"/>
    <property type="project" value="UniProtKB-SubCell"/>
</dbReference>
<dbReference type="GeneTree" id="ENSGT00940000174597"/>
<dbReference type="Pfam" id="PF00084">
    <property type="entry name" value="Sushi"/>
    <property type="match status" value="1"/>
</dbReference>
<feature type="domain" description="Sushi" evidence="16">
    <location>
        <begin position="38"/>
        <end position="96"/>
    </location>
</feature>
<accession>A0A4W3K5X3</accession>
<reference evidence="17" key="4">
    <citation type="submission" date="2025-08" db="UniProtKB">
        <authorList>
            <consortium name="Ensembl"/>
        </authorList>
    </citation>
    <scope>IDENTIFICATION</scope>
</reference>
<keyword evidence="10 14" id="KW-1015">Disulfide bond</keyword>
<dbReference type="InterPro" id="IPR035976">
    <property type="entry name" value="Sushi/SCR/CCP_sf"/>
</dbReference>
<comment type="caution">
    <text evidence="14">Lacks conserved residue(s) required for the propagation of feature annotation.</text>
</comment>
<evidence type="ECO:0000256" key="14">
    <source>
        <dbReference type="PROSITE-ProRule" id="PRU00302"/>
    </source>
</evidence>
<comment type="subcellular location">
    <subcellularLocation>
        <location evidence="3">Secreted</location>
    </subcellularLocation>
    <subcellularLocation>
        <location evidence="2">Virion</location>
    </subcellularLocation>
</comment>
<evidence type="ECO:0000256" key="5">
    <source>
        <dbReference type="ARBA" id="ARBA00022525"/>
    </source>
</evidence>
<dbReference type="InterPro" id="IPR051503">
    <property type="entry name" value="ComplSys_Reg/VirEntry_Med"/>
</dbReference>
<keyword evidence="9" id="KW-0677">Repeat</keyword>
<keyword evidence="7" id="KW-0358">Heparin-binding</keyword>
<evidence type="ECO:0000256" key="7">
    <source>
        <dbReference type="ARBA" id="ARBA00022674"/>
    </source>
</evidence>
<evidence type="ECO:0000256" key="4">
    <source>
        <dbReference type="ARBA" id="ARBA00020104"/>
    </source>
</evidence>
<reference evidence="17" key="5">
    <citation type="submission" date="2025-09" db="UniProtKB">
        <authorList>
            <consortium name="Ensembl"/>
        </authorList>
    </citation>
    <scope>IDENTIFICATION</scope>
</reference>
<keyword evidence="6 14" id="KW-0768">Sushi</keyword>
<dbReference type="InterPro" id="IPR000436">
    <property type="entry name" value="Sushi_SCR_CCP_dom"/>
</dbReference>
<dbReference type="Pfam" id="PF09014">
    <property type="entry name" value="Sushi_2"/>
    <property type="match status" value="1"/>
</dbReference>
<reference evidence="18" key="2">
    <citation type="journal article" date="2007" name="PLoS Biol.">
        <title>Survey sequencing and comparative analysis of the elephant shark (Callorhinchus milii) genome.</title>
        <authorList>
            <person name="Venkatesh B."/>
            <person name="Kirkness E.F."/>
            <person name="Loh Y.H."/>
            <person name="Halpern A.L."/>
            <person name="Lee A.P."/>
            <person name="Johnson J."/>
            <person name="Dandona N."/>
            <person name="Viswanathan L.D."/>
            <person name="Tay A."/>
            <person name="Venter J.C."/>
            <person name="Strausberg R.L."/>
            <person name="Brenner S."/>
        </authorList>
    </citation>
    <scope>NUCLEOTIDE SEQUENCE [LARGE SCALE GENOMIC DNA]</scope>
</reference>
<name>A0A4W3K5X3_CALMI</name>
<dbReference type="PANTHER" id="PTHR45785">
    <property type="entry name" value="COMPLEMENT FACTOR H-RELATED"/>
    <property type="match status" value="1"/>
</dbReference>
<keyword evidence="18" id="KW-1185">Reference proteome</keyword>
<dbReference type="InParanoid" id="A0A4W3K5X3"/>
<comment type="function">
    <text evidence="1">Binds to various kinds of negatively charged substances such as heparin, phospholipids, and dextran sulfate. May prevent activation of the intrinsic blood coagulation cascade by binding to phospholipids on the surface of damaged cells.</text>
</comment>
<dbReference type="PANTHER" id="PTHR45785:SF2">
    <property type="entry name" value="COMPLEMENT FACTOR H-RELATED"/>
    <property type="match status" value="1"/>
</dbReference>
<reference evidence="18" key="1">
    <citation type="journal article" date="2006" name="Science">
        <title>Ancient noncoding elements conserved in the human genome.</title>
        <authorList>
            <person name="Venkatesh B."/>
            <person name="Kirkness E.F."/>
            <person name="Loh Y.H."/>
            <person name="Halpern A.L."/>
            <person name="Lee A.P."/>
            <person name="Johnson J."/>
            <person name="Dandona N."/>
            <person name="Viswanathan L.D."/>
            <person name="Tay A."/>
            <person name="Venter J.C."/>
            <person name="Strausberg R.L."/>
            <person name="Brenner S."/>
        </authorList>
    </citation>
    <scope>NUCLEOTIDE SEQUENCE [LARGE SCALE GENOMIC DNA]</scope>
</reference>
<dbReference type="SMART" id="SM00032">
    <property type="entry name" value="CCP"/>
    <property type="match status" value="1"/>
</dbReference>
<dbReference type="Ensembl" id="ENSCMIT00000047350.1">
    <property type="protein sequence ID" value="ENSCMIP00000046688.1"/>
    <property type="gene ID" value="ENSCMIG00000019186.1"/>
</dbReference>
<evidence type="ECO:0000256" key="12">
    <source>
        <dbReference type="ARBA" id="ARBA00029855"/>
    </source>
</evidence>
<evidence type="ECO:0000256" key="15">
    <source>
        <dbReference type="SAM" id="Phobius"/>
    </source>
</evidence>
<dbReference type="AlphaFoldDB" id="A0A4W3K5X3"/>
<keyword evidence="8" id="KW-0732">Signal</keyword>
<evidence type="ECO:0000256" key="1">
    <source>
        <dbReference type="ARBA" id="ARBA00003651"/>
    </source>
</evidence>
<protein>
    <recommendedName>
        <fullName evidence="4">Beta-2-glycoprotein 1</fullName>
    </recommendedName>
    <alternativeName>
        <fullName evidence="12">Apolipoprotein H</fullName>
    </alternativeName>
    <alternativeName>
        <fullName evidence="13">Beta-2-glycoprotein I</fullName>
    </alternativeName>
</protein>
<dbReference type="Proteomes" id="UP000314986">
    <property type="component" value="Unassembled WGS sequence"/>
</dbReference>
<dbReference type="SUPFAM" id="SSF57535">
    <property type="entry name" value="Complement control module/SCR domain"/>
    <property type="match status" value="2"/>
</dbReference>
<evidence type="ECO:0000256" key="11">
    <source>
        <dbReference type="ARBA" id="ARBA00023180"/>
    </source>
</evidence>
<evidence type="ECO:0000256" key="10">
    <source>
        <dbReference type="ARBA" id="ARBA00023157"/>
    </source>
</evidence>
<keyword evidence="5" id="KW-0964">Secreted</keyword>
<evidence type="ECO:0000259" key="16">
    <source>
        <dbReference type="PROSITE" id="PS50923"/>
    </source>
</evidence>
<dbReference type="Gene3D" id="2.10.70.10">
    <property type="entry name" value="Complement Module, domain 1"/>
    <property type="match status" value="2"/>
</dbReference>
<dbReference type="PROSITE" id="PS50923">
    <property type="entry name" value="SUSHI"/>
    <property type="match status" value="1"/>
</dbReference>
<evidence type="ECO:0000256" key="13">
    <source>
        <dbReference type="ARBA" id="ARBA00033414"/>
    </source>
</evidence>
<organism evidence="17 18">
    <name type="scientific">Callorhinchus milii</name>
    <name type="common">Ghost shark</name>
    <dbReference type="NCBI Taxonomy" id="7868"/>
    <lineage>
        <taxon>Eukaryota</taxon>
        <taxon>Metazoa</taxon>
        <taxon>Chordata</taxon>
        <taxon>Craniata</taxon>
        <taxon>Vertebrata</taxon>
        <taxon>Chondrichthyes</taxon>
        <taxon>Holocephali</taxon>
        <taxon>Chimaeriformes</taxon>
        <taxon>Callorhinchidae</taxon>
        <taxon>Callorhinchus</taxon>
    </lineage>
</organism>
<keyword evidence="11" id="KW-0325">Glycoprotein</keyword>
<dbReference type="STRING" id="7868.ENSCMIP00000046688"/>
<evidence type="ECO:0000256" key="2">
    <source>
        <dbReference type="ARBA" id="ARBA00004328"/>
    </source>
</evidence>
<evidence type="ECO:0000256" key="6">
    <source>
        <dbReference type="ARBA" id="ARBA00022659"/>
    </source>
</evidence>
<evidence type="ECO:0000313" key="18">
    <source>
        <dbReference type="Proteomes" id="UP000314986"/>
    </source>
</evidence>
<evidence type="ECO:0000256" key="8">
    <source>
        <dbReference type="ARBA" id="ARBA00022729"/>
    </source>
</evidence>
<keyword evidence="15" id="KW-0812">Transmembrane</keyword>
<feature type="disulfide bond" evidence="14">
    <location>
        <begin position="40"/>
        <end position="83"/>
    </location>
</feature>
<evidence type="ECO:0000256" key="3">
    <source>
        <dbReference type="ARBA" id="ARBA00004613"/>
    </source>
</evidence>